<keyword evidence="4" id="KW-1185">Reference proteome</keyword>
<gene>
    <name evidence="3" type="ORF">TM49_17945</name>
</gene>
<dbReference type="Proteomes" id="UP000032611">
    <property type="component" value="Chromosome"/>
</dbReference>
<name>A0A0D5LSE1_MAREN</name>
<feature type="domain" description="Fe/B12 periplasmic-binding" evidence="2">
    <location>
        <begin position="45"/>
        <end position="314"/>
    </location>
</feature>
<dbReference type="PANTHER" id="PTHR30535">
    <property type="entry name" value="VITAMIN B12-BINDING PROTEIN"/>
    <property type="match status" value="1"/>
</dbReference>
<evidence type="ECO:0000256" key="1">
    <source>
        <dbReference type="SAM" id="SignalP"/>
    </source>
</evidence>
<dbReference type="Gene3D" id="1.20.58.2180">
    <property type="match status" value="1"/>
</dbReference>
<reference evidence="3 4" key="1">
    <citation type="journal article" date="2015" name="Genome Announc.">
        <title>Complete genome sequence of Martelella endophytica YC6887, which has antifungal activity associated with a halophyte.</title>
        <authorList>
            <person name="Khan A."/>
            <person name="Khan H."/>
            <person name="Chung E.J."/>
            <person name="Hossain M.T."/>
            <person name="Chung Y.R."/>
        </authorList>
    </citation>
    <scope>NUCLEOTIDE SEQUENCE [LARGE SCALE GENOMIC DNA]</scope>
    <source>
        <strain evidence="3">YC6887</strain>
    </source>
</reference>
<dbReference type="KEGG" id="mey:TM49_17945"/>
<proteinExistence type="predicted"/>
<dbReference type="RefSeq" id="WP_045683266.1">
    <property type="nucleotide sequence ID" value="NZ_CP010803.1"/>
</dbReference>
<evidence type="ECO:0000313" key="3">
    <source>
        <dbReference type="EMBL" id="AJY47129.1"/>
    </source>
</evidence>
<evidence type="ECO:0000259" key="2">
    <source>
        <dbReference type="PROSITE" id="PS50983"/>
    </source>
</evidence>
<organism evidence="3 4">
    <name type="scientific">Martelella endophytica</name>
    <dbReference type="NCBI Taxonomy" id="1486262"/>
    <lineage>
        <taxon>Bacteria</taxon>
        <taxon>Pseudomonadati</taxon>
        <taxon>Pseudomonadota</taxon>
        <taxon>Alphaproteobacteria</taxon>
        <taxon>Hyphomicrobiales</taxon>
        <taxon>Aurantimonadaceae</taxon>
        <taxon>Martelella</taxon>
    </lineage>
</organism>
<dbReference type="GO" id="GO:0071281">
    <property type="term" value="P:cellular response to iron ion"/>
    <property type="evidence" value="ECO:0007669"/>
    <property type="project" value="TreeGrafter"/>
</dbReference>
<dbReference type="HOGENOM" id="CLU_038034_13_3_5"/>
<feature type="chain" id="PRO_5005429280" evidence="1">
    <location>
        <begin position="25"/>
        <end position="362"/>
    </location>
</feature>
<feature type="signal peptide" evidence="1">
    <location>
        <begin position="1"/>
        <end position="24"/>
    </location>
</feature>
<dbReference type="PROSITE" id="PS50983">
    <property type="entry name" value="FE_B12_PBP"/>
    <property type="match status" value="1"/>
</dbReference>
<dbReference type="Gene3D" id="3.40.50.1980">
    <property type="entry name" value="Nitrogenase molybdenum iron protein domain"/>
    <property type="match status" value="2"/>
</dbReference>
<keyword evidence="1" id="KW-0732">Signal</keyword>
<protein>
    <submittedName>
        <fullName evidence="3">ABC transporter substrate-binding protein</fullName>
    </submittedName>
</protein>
<dbReference type="PATRIC" id="fig|1486262.3.peg.3711"/>
<sequence length="362" mass="39775">MKIRKASGILSGAFLALMAHTAMADPIELTDQAGRAVRLEAPAERVASIPMPMASTLIAIDGGVEKQVGMNPVAKQAVLDGILGKIYPEAKDIPSDITAPNFIPNVEELAATNPDLVIQWADRGDDLVDPITNAGLTAMLISYGTEEKAREYMTLSAEAMGRDDRIGPLIEWREQVASDIAGKAADIADADKPKVLYLLRAKETLTASGAKNNYNTWYIELTGGTSASADLEANGVTINPEQIAEWNPDVILLNNFESDIAPERIYSDPILSLTNAAQNHKVYRMPLGGYRWDPPNTESPLTWMWLADLLHPEVFDYDLRAEMKQVYKTIYDYDLSEEDIDNILWVDLNEGAAGYDQFKAKS</sequence>
<evidence type="ECO:0000313" key="4">
    <source>
        <dbReference type="Proteomes" id="UP000032611"/>
    </source>
</evidence>
<dbReference type="AlphaFoldDB" id="A0A0D5LSE1"/>
<accession>A0A0D5LSE1</accession>
<dbReference type="InterPro" id="IPR050902">
    <property type="entry name" value="ABC_Transporter_SBP"/>
</dbReference>
<dbReference type="InterPro" id="IPR002491">
    <property type="entry name" value="ABC_transptr_periplasmic_BD"/>
</dbReference>
<dbReference type="SUPFAM" id="SSF53807">
    <property type="entry name" value="Helical backbone' metal receptor"/>
    <property type="match status" value="1"/>
</dbReference>
<dbReference type="OrthoDB" id="9775594at2"/>
<dbReference type="EMBL" id="CP010803">
    <property type="protein sequence ID" value="AJY47129.1"/>
    <property type="molecule type" value="Genomic_DNA"/>
</dbReference>
<dbReference type="Pfam" id="PF01497">
    <property type="entry name" value="Peripla_BP_2"/>
    <property type="match status" value="1"/>
</dbReference>
<dbReference type="PANTHER" id="PTHR30535:SF34">
    <property type="entry name" value="MOLYBDATE-BINDING PROTEIN MOLA"/>
    <property type="match status" value="1"/>
</dbReference>
<dbReference type="STRING" id="1486262.TM49_17945"/>